<feature type="compositionally biased region" description="Basic and acidic residues" evidence="1">
    <location>
        <begin position="35"/>
        <end position="61"/>
    </location>
</feature>
<evidence type="ECO:0000256" key="1">
    <source>
        <dbReference type="SAM" id="MobiDB-lite"/>
    </source>
</evidence>
<proteinExistence type="predicted"/>
<name>A0ABD0M611_9CAEN</name>
<protein>
    <submittedName>
        <fullName evidence="2">Uncharacterized protein</fullName>
    </submittedName>
</protein>
<dbReference type="Proteomes" id="UP001519460">
    <property type="component" value="Unassembled WGS sequence"/>
</dbReference>
<feature type="region of interest" description="Disordered" evidence="1">
    <location>
        <begin position="27"/>
        <end position="76"/>
    </location>
</feature>
<accession>A0ABD0M611</accession>
<gene>
    <name evidence="2" type="ORF">BaRGS_00001114</name>
</gene>
<dbReference type="EMBL" id="JACVVK020000004">
    <property type="protein sequence ID" value="KAK7507179.1"/>
    <property type="molecule type" value="Genomic_DNA"/>
</dbReference>
<sequence length="116" mass="12972">MDLFAKRFVVCAGRLFLEPAASTMEAFMSKFKPPSSKEKRPADSRENNKSQELRLRSKTDKGVAAQVDRGSSMPSSTVTIRHEEVIMIFSSLSIDPPAASGMRRQCYKVKVRCAEK</sequence>
<organism evidence="2 3">
    <name type="scientific">Batillaria attramentaria</name>
    <dbReference type="NCBI Taxonomy" id="370345"/>
    <lineage>
        <taxon>Eukaryota</taxon>
        <taxon>Metazoa</taxon>
        <taxon>Spiralia</taxon>
        <taxon>Lophotrochozoa</taxon>
        <taxon>Mollusca</taxon>
        <taxon>Gastropoda</taxon>
        <taxon>Caenogastropoda</taxon>
        <taxon>Sorbeoconcha</taxon>
        <taxon>Cerithioidea</taxon>
        <taxon>Batillariidae</taxon>
        <taxon>Batillaria</taxon>
    </lineage>
</organism>
<evidence type="ECO:0000313" key="2">
    <source>
        <dbReference type="EMBL" id="KAK7507179.1"/>
    </source>
</evidence>
<evidence type="ECO:0000313" key="3">
    <source>
        <dbReference type="Proteomes" id="UP001519460"/>
    </source>
</evidence>
<dbReference type="AlphaFoldDB" id="A0ABD0M611"/>
<reference evidence="2 3" key="1">
    <citation type="journal article" date="2023" name="Sci. Data">
        <title>Genome assembly of the Korean intertidal mud-creeper Batillaria attramentaria.</title>
        <authorList>
            <person name="Patra A.K."/>
            <person name="Ho P.T."/>
            <person name="Jun S."/>
            <person name="Lee S.J."/>
            <person name="Kim Y."/>
            <person name="Won Y.J."/>
        </authorList>
    </citation>
    <scope>NUCLEOTIDE SEQUENCE [LARGE SCALE GENOMIC DNA]</scope>
    <source>
        <strain evidence="2">Wonlab-2016</strain>
    </source>
</reference>
<keyword evidence="3" id="KW-1185">Reference proteome</keyword>
<feature type="non-terminal residue" evidence="2">
    <location>
        <position position="116"/>
    </location>
</feature>
<comment type="caution">
    <text evidence="2">The sequence shown here is derived from an EMBL/GenBank/DDBJ whole genome shotgun (WGS) entry which is preliminary data.</text>
</comment>